<keyword evidence="3 9" id="KW-0028">Amino-acid biosynthesis</keyword>
<comment type="similarity">
    <text evidence="9">Belongs to the acetylglutamate kinase family. ArgB subfamily.</text>
</comment>
<dbReference type="PIRSF" id="PIRSF000728">
    <property type="entry name" value="NAGK"/>
    <property type="match status" value="1"/>
</dbReference>
<feature type="site" description="Transition state stabilizer" evidence="9">
    <location>
        <position position="225"/>
    </location>
</feature>
<evidence type="ECO:0000256" key="3">
    <source>
        <dbReference type="ARBA" id="ARBA00022605"/>
    </source>
</evidence>
<dbReference type="SUPFAM" id="SSF53633">
    <property type="entry name" value="Carbamate kinase-like"/>
    <property type="match status" value="1"/>
</dbReference>
<keyword evidence="5 9" id="KW-0547">Nucleotide-binding</keyword>
<dbReference type="NCBIfam" id="TIGR00761">
    <property type="entry name" value="argB"/>
    <property type="match status" value="1"/>
</dbReference>
<evidence type="ECO:0000256" key="9">
    <source>
        <dbReference type="HAMAP-Rule" id="MF_00082"/>
    </source>
</evidence>
<dbReference type="Pfam" id="PF00696">
    <property type="entry name" value="AA_kinase"/>
    <property type="match status" value="1"/>
</dbReference>
<feature type="binding site" evidence="9">
    <location>
        <position position="159"/>
    </location>
    <ligand>
        <name>substrate</name>
    </ligand>
</feature>
<keyword evidence="4 9" id="KW-0808">Transferase</keyword>
<feature type="site" description="Transition state stabilizer" evidence="9">
    <location>
        <position position="8"/>
    </location>
</feature>
<comment type="caution">
    <text evidence="11">The sequence shown here is derived from an EMBL/GenBank/DDBJ whole genome shotgun (WGS) entry which is preliminary data.</text>
</comment>
<dbReference type="CDD" id="cd04238">
    <property type="entry name" value="AAK_NAGK-like"/>
    <property type="match status" value="1"/>
</dbReference>
<dbReference type="Proteomes" id="UP001172083">
    <property type="component" value="Unassembled WGS sequence"/>
</dbReference>
<dbReference type="InterPro" id="IPR036393">
    <property type="entry name" value="AceGlu_kinase-like_sf"/>
</dbReference>
<evidence type="ECO:0000313" key="12">
    <source>
        <dbReference type="Proteomes" id="UP001172083"/>
    </source>
</evidence>
<dbReference type="PANTHER" id="PTHR23342">
    <property type="entry name" value="N-ACETYLGLUTAMATE SYNTHASE"/>
    <property type="match status" value="1"/>
</dbReference>
<feature type="binding site" evidence="9">
    <location>
        <position position="62"/>
    </location>
    <ligand>
        <name>substrate</name>
    </ligand>
</feature>
<dbReference type="InterPro" id="IPR037528">
    <property type="entry name" value="ArgB"/>
</dbReference>
<keyword evidence="7 9" id="KW-0067">ATP-binding</keyword>
<evidence type="ECO:0000313" key="11">
    <source>
        <dbReference type="EMBL" id="MDN5213904.1"/>
    </source>
</evidence>
<evidence type="ECO:0000256" key="6">
    <source>
        <dbReference type="ARBA" id="ARBA00022777"/>
    </source>
</evidence>
<reference evidence="11" key="1">
    <citation type="submission" date="2023-06" db="EMBL/GenBank/DDBJ databases">
        <title>Genomic of Agaribacillus aureum.</title>
        <authorList>
            <person name="Wang G."/>
        </authorList>
    </citation>
    <scope>NUCLEOTIDE SEQUENCE</scope>
    <source>
        <strain evidence="11">BMA12</strain>
    </source>
</reference>
<comment type="subcellular location">
    <subcellularLocation>
        <location evidence="9">Cytoplasm</location>
    </subcellularLocation>
</comment>
<evidence type="ECO:0000259" key="10">
    <source>
        <dbReference type="Pfam" id="PF00696"/>
    </source>
</evidence>
<comment type="pathway">
    <text evidence="1 9">Amino-acid biosynthesis; L-arginine biosynthesis; N(2)-acetyl-L-ornithine from L-glutamate: step 2/4.</text>
</comment>
<name>A0ABT8L816_9BACT</name>
<dbReference type="EC" id="2.7.2.8" evidence="9"/>
<dbReference type="Gene3D" id="3.40.1160.10">
    <property type="entry name" value="Acetylglutamate kinase-like"/>
    <property type="match status" value="1"/>
</dbReference>
<dbReference type="HAMAP" id="MF_00082">
    <property type="entry name" value="ArgB"/>
    <property type="match status" value="1"/>
</dbReference>
<gene>
    <name evidence="9 11" type="primary">argB</name>
    <name evidence="11" type="ORF">QQ020_17650</name>
</gene>
<dbReference type="PANTHER" id="PTHR23342:SF0">
    <property type="entry name" value="N-ACETYLGLUTAMATE SYNTHASE, MITOCHONDRIAL"/>
    <property type="match status" value="1"/>
</dbReference>
<dbReference type="InterPro" id="IPR004662">
    <property type="entry name" value="AcgluKinase_fam"/>
</dbReference>
<keyword evidence="6 9" id="KW-0418">Kinase</keyword>
<proteinExistence type="inferred from homology"/>
<evidence type="ECO:0000256" key="7">
    <source>
        <dbReference type="ARBA" id="ARBA00022840"/>
    </source>
</evidence>
<comment type="function">
    <text evidence="9">Catalyzes the ATP-dependent phosphorylation of N-acetyl-L-glutamate.</text>
</comment>
<feature type="domain" description="Aspartate/glutamate/uridylate kinase" evidence="10">
    <location>
        <begin position="4"/>
        <end position="243"/>
    </location>
</feature>
<dbReference type="GO" id="GO:0003991">
    <property type="term" value="F:acetylglutamate kinase activity"/>
    <property type="evidence" value="ECO:0007669"/>
    <property type="project" value="UniProtKB-EC"/>
</dbReference>
<evidence type="ECO:0000256" key="5">
    <source>
        <dbReference type="ARBA" id="ARBA00022741"/>
    </source>
</evidence>
<keyword evidence="12" id="KW-1185">Reference proteome</keyword>
<evidence type="ECO:0000256" key="8">
    <source>
        <dbReference type="ARBA" id="ARBA00048141"/>
    </source>
</evidence>
<dbReference type="EMBL" id="JAUJEB010000004">
    <property type="protein sequence ID" value="MDN5213904.1"/>
    <property type="molecule type" value="Genomic_DNA"/>
</dbReference>
<feature type="binding site" evidence="9">
    <location>
        <begin position="40"/>
        <end position="41"/>
    </location>
    <ligand>
        <name>substrate</name>
    </ligand>
</feature>
<evidence type="ECO:0000256" key="1">
    <source>
        <dbReference type="ARBA" id="ARBA00004828"/>
    </source>
</evidence>
<evidence type="ECO:0000256" key="4">
    <source>
        <dbReference type="ARBA" id="ARBA00022679"/>
    </source>
</evidence>
<dbReference type="InterPro" id="IPR001048">
    <property type="entry name" value="Asp/Glu/Uridylate_kinase"/>
</dbReference>
<comment type="catalytic activity">
    <reaction evidence="8 9">
        <text>N-acetyl-L-glutamate + ATP = N-acetyl-L-glutamyl 5-phosphate + ADP</text>
        <dbReference type="Rhea" id="RHEA:14629"/>
        <dbReference type="ChEBI" id="CHEBI:30616"/>
        <dbReference type="ChEBI" id="CHEBI:44337"/>
        <dbReference type="ChEBI" id="CHEBI:57936"/>
        <dbReference type="ChEBI" id="CHEBI:456216"/>
        <dbReference type="EC" id="2.7.2.8"/>
    </reaction>
</comment>
<evidence type="ECO:0000256" key="2">
    <source>
        <dbReference type="ARBA" id="ARBA00022571"/>
    </source>
</evidence>
<sequence>MKSLKVIKVGGNVIDNEQNLSNFIDNFVQVKGPKILVHGGGKKASAMSRQMGVAPKMLQGRRVTDQETLEIVTMVYAGLINKNLVARLQSKQCNALGLTGADGNTIQAVKRPVKAVDYGFVGDLDHQSVNSQLLDTLLNDNICPVICAITHDKKGQLLNTNADTIATNLAIAMQNLYETSLIFCFEKSGVLRDPEDEKSYFPNISWQQYQQYKSEQIIKDGMIPKLDNAFEAIGAGVASIVIKHARNLNNDIGTTLYK</sequence>
<organism evidence="11 12">
    <name type="scientific">Agaribacillus aureus</name>
    <dbReference type="NCBI Taxonomy" id="3051825"/>
    <lineage>
        <taxon>Bacteria</taxon>
        <taxon>Pseudomonadati</taxon>
        <taxon>Bacteroidota</taxon>
        <taxon>Cytophagia</taxon>
        <taxon>Cytophagales</taxon>
        <taxon>Splendidivirgaceae</taxon>
        <taxon>Agaribacillus</taxon>
    </lineage>
</organism>
<keyword evidence="9" id="KW-0963">Cytoplasm</keyword>
<keyword evidence="2 9" id="KW-0055">Arginine biosynthesis</keyword>
<protein>
    <recommendedName>
        <fullName evidence="9">Acetylglutamate kinase</fullName>
        <ecNumber evidence="9">2.7.2.8</ecNumber>
    </recommendedName>
    <alternativeName>
        <fullName evidence="9">N-acetyl-L-glutamate 5-phosphotransferase</fullName>
    </alternativeName>
    <alternativeName>
        <fullName evidence="9">NAG kinase</fullName>
        <shortName evidence="9">NAGK</shortName>
    </alternativeName>
</protein>
<accession>A0ABT8L816</accession>
<dbReference type="RefSeq" id="WP_346759243.1">
    <property type="nucleotide sequence ID" value="NZ_JAUJEB010000004.1"/>
</dbReference>